<dbReference type="NCBIfam" id="TIGR02937">
    <property type="entry name" value="sigma70-ECF"/>
    <property type="match status" value="1"/>
</dbReference>
<dbReference type="InterPro" id="IPR007627">
    <property type="entry name" value="RNA_pol_sigma70_r2"/>
</dbReference>
<name>A0A2A4HHF5_9GAMM</name>
<dbReference type="PANTHER" id="PTHR43133:SF63">
    <property type="entry name" value="RNA POLYMERASE SIGMA FACTOR FECI-RELATED"/>
    <property type="match status" value="1"/>
</dbReference>
<comment type="caution">
    <text evidence="8">The sequence shown here is derived from an EMBL/GenBank/DDBJ whole genome shotgun (WGS) entry which is preliminary data.</text>
</comment>
<dbReference type="CDD" id="cd06171">
    <property type="entry name" value="Sigma70_r4"/>
    <property type="match status" value="1"/>
</dbReference>
<evidence type="ECO:0000256" key="5">
    <source>
        <dbReference type="SAM" id="MobiDB-lite"/>
    </source>
</evidence>
<organism evidence="8 9">
    <name type="scientific">Vreelandella nigrificans</name>
    <dbReference type="NCBI Taxonomy" id="2042704"/>
    <lineage>
        <taxon>Bacteria</taxon>
        <taxon>Pseudomonadati</taxon>
        <taxon>Pseudomonadota</taxon>
        <taxon>Gammaproteobacteria</taxon>
        <taxon>Oceanospirillales</taxon>
        <taxon>Halomonadaceae</taxon>
        <taxon>Vreelandella</taxon>
    </lineage>
</organism>
<dbReference type="Proteomes" id="UP000218677">
    <property type="component" value="Unassembled WGS sequence"/>
</dbReference>
<keyword evidence="4" id="KW-0804">Transcription</keyword>
<dbReference type="InterPro" id="IPR013324">
    <property type="entry name" value="RNA_pol_sigma_r3/r4-like"/>
</dbReference>
<reference evidence="9" key="1">
    <citation type="submission" date="2017-09" db="EMBL/GenBank/DDBJ databases">
        <authorList>
            <person name="Cho G.-S."/>
            <person name="Oguntoyinbo F.A."/>
            <person name="Cnockaert M."/>
            <person name="Kabisch J."/>
            <person name="Neve H."/>
            <person name="Bockelmann W."/>
            <person name="Wenning M."/>
            <person name="Franz C.M."/>
            <person name="Vandamme P."/>
        </authorList>
    </citation>
    <scope>NUCLEOTIDE SEQUENCE [LARGE SCALE GENOMIC DNA]</scope>
    <source>
        <strain evidence="9">MBT G8648</strain>
    </source>
</reference>
<dbReference type="OrthoDB" id="9797134at2"/>
<evidence type="ECO:0000313" key="9">
    <source>
        <dbReference type="Proteomes" id="UP000218677"/>
    </source>
</evidence>
<dbReference type="InterPro" id="IPR013325">
    <property type="entry name" value="RNA_pol_sigma_r2"/>
</dbReference>
<dbReference type="GO" id="GO:0003677">
    <property type="term" value="F:DNA binding"/>
    <property type="evidence" value="ECO:0007669"/>
    <property type="project" value="InterPro"/>
</dbReference>
<dbReference type="AlphaFoldDB" id="A0A2A4HHF5"/>
<evidence type="ECO:0000259" key="7">
    <source>
        <dbReference type="Pfam" id="PF08281"/>
    </source>
</evidence>
<dbReference type="Gene3D" id="1.10.10.10">
    <property type="entry name" value="Winged helix-like DNA-binding domain superfamily/Winged helix DNA-binding domain"/>
    <property type="match status" value="1"/>
</dbReference>
<comment type="similarity">
    <text evidence="1">Belongs to the sigma-70 factor family. ECF subfamily.</text>
</comment>
<proteinExistence type="inferred from homology"/>
<dbReference type="SUPFAM" id="SSF88946">
    <property type="entry name" value="Sigma2 domain of RNA polymerase sigma factors"/>
    <property type="match status" value="1"/>
</dbReference>
<evidence type="ECO:0000313" key="8">
    <source>
        <dbReference type="EMBL" id="PCF93625.1"/>
    </source>
</evidence>
<feature type="domain" description="RNA polymerase sigma factor 70 region 4 type 2" evidence="7">
    <location>
        <begin position="108"/>
        <end position="160"/>
    </location>
</feature>
<dbReference type="InterPro" id="IPR039425">
    <property type="entry name" value="RNA_pol_sigma-70-like"/>
</dbReference>
<dbReference type="PANTHER" id="PTHR43133">
    <property type="entry name" value="RNA POLYMERASE ECF-TYPE SIGMA FACTO"/>
    <property type="match status" value="1"/>
</dbReference>
<evidence type="ECO:0000259" key="6">
    <source>
        <dbReference type="Pfam" id="PF04542"/>
    </source>
</evidence>
<evidence type="ECO:0000256" key="2">
    <source>
        <dbReference type="ARBA" id="ARBA00023015"/>
    </source>
</evidence>
<dbReference type="GO" id="GO:0016987">
    <property type="term" value="F:sigma factor activity"/>
    <property type="evidence" value="ECO:0007669"/>
    <property type="project" value="UniProtKB-KW"/>
</dbReference>
<dbReference type="EMBL" id="NWUX01000034">
    <property type="protein sequence ID" value="PCF93625.1"/>
    <property type="molecule type" value="Genomic_DNA"/>
</dbReference>
<dbReference type="SUPFAM" id="SSF88659">
    <property type="entry name" value="Sigma3 and sigma4 domains of RNA polymerase sigma factors"/>
    <property type="match status" value="1"/>
</dbReference>
<feature type="region of interest" description="Disordered" evidence="5">
    <location>
        <begin position="164"/>
        <end position="189"/>
    </location>
</feature>
<keyword evidence="3" id="KW-0731">Sigma factor</keyword>
<feature type="domain" description="RNA polymerase sigma-70 region 2" evidence="6">
    <location>
        <begin position="15"/>
        <end position="74"/>
    </location>
</feature>
<dbReference type="InterPro" id="IPR013249">
    <property type="entry name" value="RNA_pol_sigma70_r4_t2"/>
</dbReference>
<keyword evidence="9" id="KW-1185">Reference proteome</keyword>
<dbReference type="Pfam" id="PF08281">
    <property type="entry name" value="Sigma70_r4_2"/>
    <property type="match status" value="1"/>
</dbReference>
<evidence type="ECO:0000256" key="4">
    <source>
        <dbReference type="ARBA" id="ARBA00023163"/>
    </source>
</evidence>
<evidence type="ECO:0000256" key="3">
    <source>
        <dbReference type="ARBA" id="ARBA00023082"/>
    </source>
</evidence>
<dbReference type="InterPro" id="IPR036388">
    <property type="entry name" value="WH-like_DNA-bd_sf"/>
</dbReference>
<sequence>MSKPSPSLLNMFLNERQRLVKRLRQIVGSASEAEDLAQETFLKLWQRPTTDADTPGLLHRTAHNLALDYLRAQAVRKRHQEHELHDNADHAPQTPSPEKLATTVQQWQRLIAQLDTLPERAKEVFLLNRVEGETYTAIADRLGVSISTVEKDMMRAMRLCRQWQQQTKDEEEQRVKRYTNNNTTHSQKR</sequence>
<feature type="compositionally biased region" description="Basic and acidic residues" evidence="5">
    <location>
        <begin position="80"/>
        <end position="89"/>
    </location>
</feature>
<dbReference type="GO" id="GO:0006352">
    <property type="term" value="P:DNA-templated transcription initiation"/>
    <property type="evidence" value="ECO:0007669"/>
    <property type="project" value="InterPro"/>
</dbReference>
<dbReference type="InterPro" id="IPR014284">
    <property type="entry name" value="RNA_pol_sigma-70_dom"/>
</dbReference>
<accession>A0A2A4HHF5</accession>
<gene>
    <name evidence="8" type="ORF">CPA45_21375</name>
</gene>
<feature type="compositionally biased region" description="Polar residues" evidence="5">
    <location>
        <begin position="178"/>
        <end position="189"/>
    </location>
</feature>
<feature type="region of interest" description="Disordered" evidence="5">
    <location>
        <begin position="78"/>
        <end position="99"/>
    </location>
</feature>
<dbReference type="Gene3D" id="1.10.1740.10">
    <property type="match status" value="1"/>
</dbReference>
<keyword evidence="2" id="KW-0805">Transcription regulation</keyword>
<dbReference type="Pfam" id="PF04542">
    <property type="entry name" value="Sigma70_r2"/>
    <property type="match status" value="1"/>
</dbReference>
<evidence type="ECO:0000256" key="1">
    <source>
        <dbReference type="ARBA" id="ARBA00010641"/>
    </source>
</evidence>
<dbReference type="RefSeq" id="WP_096655142.1">
    <property type="nucleotide sequence ID" value="NZ_NWUX01000034.1"/>
</dbReference>
<protein>
    <submittedName>
        <fullName evidence="8">RNA polymerase subunit sigma-70</fullName>
    </submittedName>
</protein>